<dbReference type="Pfam" id="PF00622">
    <property type="entry name" value="SPRY"/>
    <property type="match status" value="1"/>
</dbReference>
<dbReference type="InterPro" id="IPR003877">
    <property type="entry name" value="SPRY_dom"/>
</dbReference>
<feature type="domain" description="B30.2/SPRY" evidence="1">
    <location>
        <begin position="201"/>
        <end position="393"/>
    </location>
</feature>
<name>A0A1S3ANL0_ERIEU</name>
<accession>A0A1S3ANL0</accession>
<organism evidence="2 3">
    <name type="scientific">Erinaceus europaeus</name>
    <name type="common">Western European hedgehog</name>
    <dbReference type="NCBI Taxonomy" id="9365"/>
    <lineage>
        <taxon>Eukaryota</taxon>
        <taxon>Metazoa</taxon>
        <taxon>Chordata</taxon>
        <taxon>Craniata</taxon>
        <taxon>Vertebrata</taxon>
        <taxon>Euteleostomi</taxon>
        <taxon>Mammalia</taxon>
        <taxon>Eutheria</taxon>
        <taxon>Laurasiatheria</taxon>
        <taxon>Eulipotyphla</taxon>
        <taxon>Erinaceidae</taxon>
        <taxon>Erinaceinae</taxon>
        <taxon>Erinaceus</taxon>
    </lineage>
</organism>
<evidence type="ECO:0000259" key="1">
    <source>
        <dbReference type="PROSITE" id="PS50188"/>
    </source>
</evidence>
<dbReference type="InterPro" id="IPR003879">
    <property type="entry name" value="Butyrophylin_SPRY"/>
</dbReference>
<proteinExistence type="predicted"/>
<protein>
    <submittedName>
        <fullName evidence="3">Tripartite motif-containing protein 51-like</fullName>
    </submittedName>
</protein>
<sequence>MAPPIAWRRDTVLKRKVFKVRQDRSKFLPVYADQVCQVHWTVKHFFCEVTKEFLCEACCDSKAHEEHGHNEIKSLAEHYRQQLLRQMRLLWRKKQENQREQQRESTVILCWRKYLALRREMIREEYHKVKHLLVSEEKCSLERIEMEGRYIYEKLVDNRNLRRKVEELLQVLYWKLEGKCRRPDEELLLKWESLMTSSQILQEQVPQPLNICLSSQPITGLVRRLSGCLEHLSWEEEKTTLNSPLLEGVRAPLRRADGPEDVQQWPKLKYFLTWASQCFTSGQHYWELDVGGCQNWVAGLCSNSWTKKNDMALDSEGIFLLICVKEDDQCRLFTSSPLQPQFVKWSQSTMGVFLDYDRGTVSFVDVVNSSLICSLLSCTFSAPLRPFLCSASP</sequence>
<dbReference type="RefSeq" id="XP_007538032.2">
    <property type="nucleotide sequence ID" value="XM_007537970.2"/>
</dbReference>
<dbReference type="GeneID" id="103127039"/>
<dbReference type="eggNOG" id="KOG2177">
    <property type="taxonomic scope" value="Eukaryota"/>
</dbReference>
<dbReference type="InterPro" id="IPR001870">
    <property type="entry name" value="B30.2/SPRY"/>
</dbReference>
<gene>
    <name evidence="3" type="primary">LOC103127039</name>
</gene>
<dbReference type="InterPro" id="IPR043136">
    <property type="entry name" value="B30.2/SPRY_sf"/>
</dbReference>
<dbReference type="Proteomes" id="UP001652624">
    <property type="component" value="Chromosome 17"/>
</dbReference>
<dbReference type="SUPFAM" id="SSF49899">
    <property type="entry name" value="Concanavalin A-like lectins/glucanases"/>
    <property type="match status" value="1"/>
</dbReference>
<dbReference type="InterPro" id="IPR013320">
    <property type="entry name" value="ConA-like_dom_sf"/>
</dbReference>
<keyword evidence="2" id="KW-1185">Reference proteome</keyword>
<dbReference type="PRINTS" id="PR01407">
    <property type="entry name" value="BUTYPHLNCDUF"/>
</dbReference>
<dbReference type="PANTHER" id="PTHR24103">
    <property type="entry name" value="E3 UBIQUITIN-PROTEIN LIGASE TRIM"/>
    <property type="match status" value="1"/>
</dbReference>
<dbReference type="PROSITE" id="PS50188">
    <property type="entry name" value="B302_SPRY"/>
    <property type="match status" value="1"/>
</dbReference>
<dbReference type="OrthoDB" id="654191at2759"/>
<evidence type="ECO:0000313" key="3">
    <source>
        <dbReference type="RefSeq" id="XP_007538032.2"/>
    </source>
</evidence>
<dbReference type="GO" id="GO:0008270">
    <property type="term" value="F:zinc ion binding"/>
    <property type="evidence" value="ECO:0007669"/>
    <property type="project" value="UniProtKB-KW"/>
</dbReference>
<dbReference type="InterPro" id="IPR050143">
    <property type="entry name" value="TRIM/RBCC"/>
</dbReference>
<dbReference type="AlphaFoldDB" id="A0A1S3ANL0"/>
<dbReference type="SUPFAM" id="SSF57845">
    <property type="entry name" value="B-box zinc-binding domain"/>
    <property type="match status" value="1"/>
</dbReference>
<dbReference type="InParanoid" id="A0A1S3ANL0"/>
<evidence type="ECO:0000313" key="2">
    <source>
        <dbReference type="Proteomes" id="UP001652624"/>
    </source>
</evidence>
<dbReference type="Gene3D" id="2.60.120.920">
    <property type="match status" value="1"/>
</dbReference>
<reference evidence="3" key="1">
    <citation type="submission" date="2025-08" db="UniProtKB">
        <authorList>
            <consortium name="RefSeq"/>
        </authorList>
    </citation>
    <scope>IDENTIFICATION</scope>
</reference>